<dbReference type="PATRIC" id="fig|762967.3.peg.947"/>
<dbReference type="HAMAP" id="MF_01092">
    <property type="entry name" value="ZapD"/>
    <property type="match status" value="1"/>
</dbReference>
<evidence type="ECO:0000313" key="6">
    <source>
        <dbReference type="EMBL" id="EHY31422.1"/>
    </source>
</evidence>
<accession>H3KEN5</accession>
<dbReference type="GO" id="GO:0032153">
    <property type="term" value="C:cell division site"/>
    <property type="evidence" value="ECO:0007669"/>
    <property type="project" value="TreeGrafter"/>
</dbReference>
<keyword evidence="4 5" id="KW-0131">Cell cycle</keyword>
<organism evidence="6 7">
    <name type="scientific">Sutterella parvirubra YIT 11816</name>
    <dbReference type="NCBI Taxonomy" id="762967"/>
    <lineage>
        <taxon>Bacteria</taxon>
        <taxon>Pseudomonadati</taxon>
        <taxon>Pseudomonadota</taxon>
        <taxon>Betaproteobacteria</taxon>
        <taxon>Burkholderiales</taxon>
        <taxon>Sutterellaceae</taxon>
        <taxon>Sutterella</taxon>
    </lineage>
</organism>
<name>H3KEN5_9BURK</name>
<evidence type="ECO:0000256" key="5">
    <source>
        <dbReference type="HAMAP-Rule" id="MF_01092"/>
    </source>
</evidence>
<comment type="caution">
    <text evidence="6">The sequence shown here is derived from an EMBL/GenBank/DDBJ whole genome shotgun (WGS) entry which is preliminary data.</text>
</comment>
<dbReference type="RefSeq" id="WP_008542050.1">
    <property type="nucleotide sequence ID" value="NZ_JH604948.1"/>
</dbReference>
<evidence type="ECO:0000256" key="2">
    <source>
        <dbReference type="ARBA" id="ARBA00022618"/>
    </source>
</evidence>
<dbReference type="STRING" id="762967.HMPREF9440_01199"/>
<keyword evidence="1 5" id="KW-0963">Cytoplasm</keyword>
<keyword evidence="7" id="KW-1185">Reference proteome</keyword>
<comment type="similarity">
    <text evidence="5">Belongs to the ZapD family.</text>
</comment>
<keyword evidence="2 5" id="KW-0132">Cell division</keyword>
<dbReference type="EMBL" id="AFBQ01000163">
    <property type="protein sequence ID" value="EHY31422.1"/>
    <property type="molecule type" value="Genomic_DNA"/>
</dbReference>
<dbReference type="SUPFAM" id="SSF160950">
    <property type="entry name" value="YacF-like"/>
    <property type="match status" value="1"/>
</dbReference>
<dbReference type="GO" id="GO:0000917">
    <property type="term" value="P:division septum assembly"/>
    <property type="evidence" value="ECO:0007669"/>
    <property type="project" value="UniProtKB-KW"/>
</dbReference>
<dbReference type="Pfam" id="PF07072">
    <property type="entry name" value="ZapD"/>
    <property type="match status" value="1"/>
</dbReference>
<dbReference type="PANTHER" id="PTHR39455">
    <property type="entry name" value="CELL DIVISION PROTEIN ZAPD"/>
    <property type="match status" value="1"/>
</dbReference>
<proteinExistence type="inferred from homology"/>
<dbReference type="GO" id="GO:0005737">
    <property type="term" value="C:cytoplasm"/>
    <property type="evidence" value="ECO:0007669"/>
    <property type="project" value="UniProtKB-SubCell"/>
</dbReference>
<evidence type="ECO:0000256" key="3">
    <source>
        <dbReference type="ARBA" id="ARBA00023210"/>
    </source>
</evidence>
<evidence type="ECO:0000256" key="4">
    <source>
        <dbReference type="ARBA" id="ARBA00023306"/>
    </source>
</evidence>
<dbReference type="HOGENOM" id="CLU_076303_0_1_4"/>
<evidence type="ECO:0000313" key="7">
    <source>
        <dbReference type="Proteomes" id="UP000004956"/>
    </source>
</evidence>
<keyword evidence="3 5" id="KW-0717">Septation</keyword>
<dbReference type="OrthoDB" id="5294622at2"/>
<gene>
    <name evidence="5" type="primary">zapD</name>
    <name evidence="6" type="ORF">HMPREF9440_01199</name>
</gene>
<dbReference type="InterPro" id="IPR036268">
    <property type="entry name" value="ZapD_sf"/>
</dbReference>
<sequence length="257" mass="29577">MSDQDHILYEFPCHERIRMFLRLELLFRRYEWFCGEDNPFAHHAALSALFDLVDASARSDLKNDLVQELSRLRHALRMKLPHLAGEEREGTEKTLRQTEEALHGINRTLGRSAQYIRENEWLRLVRTRQSLPGGTCEFDLPMLHHWLAQPAAARRAELQAWEDTMTPTRDAIAIVLGMLRSAVQTDGEVTAHGGVHQLPLTGRNVLLARLWLPVGDDLIPEVSANKYMLWIRFSRPDAQRRLHASTEDITFRLALCG</sequence>
<dbReference type="Gene3D" id="1.10.3900.10">
    <property type="entry name" value="YacF-like"/>
    <property type="match status" value="1"/>
</dbReference>
<protein>
    <recommendedName>
        <fullName evidence="5">Cell division protein ZapD</fullName>
    </recommendedName>
    <alternativeName>
        <fullName evidence="5">Z ring-associated protein D</fullName>
    </alternativeName>
</protein>
<reference evidence="6 7" key="1">
    <citation type="submission" date="2011-11" db="EMBL/GenBank/DDBJ databases">
        <authorList>
            <person name="Weinstock G."/>
            <person name="Sodergren E."/>
            <person name="Clifton S."/>
            <person name="Fulton L."/>
            <person name="Fulton B."/>
            <person name="Courtney L."/>
            <person name="Fronick C."/>
            <person name="Harrison M."/>
            <person name="Strong C."/>
            <person name="Farmer C."/>
            <person name="Delahaunty K."/>
            <person name="Markovic C."/>
            <person name="Hall O."/>
            <person name="Minx P."/>
            <person name="Tomlinson C."/>
            <person name="Mitreva M."/>
            <person name="Hou S."/>
            <person name="Chen J."/>
            <person name="Wollam A."/>
            <person name="Pepin K.H."/>
            <person name="Johnson M."/>
            <person name="Bhonagiri V."/>
            <person name="Zhang X."/>
            <person name="Suruliraj S."/>
            <person name="Warren W."/>
            <person name="Chinwalla A."/>
            <person name="Mardis E.R."/>
            <person name="Wilson R.K."/>
        </authorList>
    </citation>
    <scope>NUCLEOTIDE SEQUENCE [LARGE SCALE GENOMIC DNA]</scope>
    <source>
        <strain evidence="6 7">YIT 11816</strain>
    </source>
</reference>
<dbReference type="AlphaFoldDB" id="H3KEN5"/>
<dbReference type="PANTHER" id="PTHR39455:SF1">
    <property type="entry name" value="CELL DIVISION PROTEIN ZAPD"/>
    <property type="match status" value="1"/>
</dbReference>
<dbReference type="Proteomes" id="UP000004956">
    <property type="component" value="Unassembled WGS sequence"/>
</dbReference>
<comment type="function">
    <text evidence="5">Cell division factor that enhances FtsZ-ring assembly. Directly interacts with FtsZ and promotes bundling of FtsZ protofilaments, with a reduction in FtsZ GTPase activity.</text>
</comment>
<comment type="subcellular location">
    <subcellularLocation>
        <location evidence="5">Cytoplasm</location>
    </subcellularLocation>
    <text evidence="5">Localizes to mid-cell in an FtsZ-dependent manner.</text>
</comment>
<comment type="subunit">
    <text evidence="5">Interacts with FtsZ.</text>
</comment>
<dbReference type="InterPro" id="IPR027462">
    <property type="entry name" value="ZapD_C"/>
</dbReference>
<dbReference type="NCBIfam" id="NF003656">
    <property type="entry name" value="PRK05287.1-4"/>
    <property type="match status" value="1"/>
</dbReference>
<dbReference type="InterPro" id="IPR009777">
    <property type="entry name" value="ZapD"/>
</dbReference>
<evidence type="ECO:0000256" key="1">
    <source>
        <dbReference type="ARBA" id="ARBA00022490"/>
    </source>
</evidence>
<dbReference type="Gene3D" id="2.60.440.10">
    <property type="entry name" value="YacF-like domains"/>
    <property type="match status" value="1"/>
</dbReference>
<dbReference type="GO" id="GO:0043093">
    <property type="term" value="P:FtsZ-dependent cytokinesis"/>
    <property type="evidence" value="ECO:0007669"/>
    <property type="project" value="UniProtKB-UniRule"/>
</dbReference>